<feature type="domain" description="HD" evidence="1">
    <location>
        <begin position="143"/>
        <end position="264"/>
    </location>
</feature>
<dbReference type="CDD" id="cd00077">
    <property type="entry name" value="HDc"/>
    <property type="match status" value="1"/>
</dbReference>
<dbReference type="InterPro" id="IPR037522">
    <property type="entry name" value="HD_GYP_dom"/>
</dbReference>
<evidence type="ECO:0000313" key="3">
    <source>
        <dbReference type="EMBL" id="MCC2242456.1"/>
    </source>
</evidence>
<sequence length="359" mass="41055">MRLRKIPIDFLWEGMELSGDIYNDRGSVLLLKRGEVLTQDRLDKLSKFERGGYITTSEETYQEILNSGKAPRAALQRVYEEAVGYTALKNDVDSIFSVTRNASEINMEATETVTKDIFTKIKVLGFPKIFQCIDAPREMDENLQRHSLNVAFTNGVIGQWLKLPEPMIKKLVCAGLVHDIGKTKVPEEILNAPRRLTEEEFEIIKAHPVYSYELLWDNVDEDIRLAARHHHERLDGKGYPDQIAGDEISLLARITAISDVYDAMISQRSYKESMIPFDVLEKFKKGEFPGLDERLVDLFVKNMVANYRDVKVQMSDGRIGVVRYIPPNDLNHPIINCNHDVSQTDDKWYCVCIANQTGK</sequence>
<feature type="domain" description="HD-GYP" evidence="2">
    <location>
        <begin position="121"/>
        <end position="315"/>
    </location>
</feature>
<dbReference type="PANTHER" id="PTHR43155">
    <property type="entry name" value="CYCLIC DI-GMP PHOSPHODIESTERASE PA4108-RELATED"/>
    <property type="match status" value="1"/>
</dbReference>
<accession>A0AAW4WI96</accession>
<name>A0AAW4WI96_9FIRM</name>
<dbReference type="SUPFAM" id="SSF109604">
    <property type="entry name" value="HD-domain/PDEase-like"/>
    <property type="match status" value="1"/>
</dbReference>
<protein>
    <submittedName>
        <fullName evidence="3">HD-GYP domain-containing protein</fullName>
    </submittedName>
</protein>
<dbReference type="Pfam" id="PF13487">
    <property type="entry name" value="HD_5"/>
    <property type="match status" value="1"/>
</dbReference>
<dbReference type="PROSITE" id="PS51832">
    <property type="entry name" value="HD_GYP"/>
    <property type="match status" value="1"/>
</dbReference>
<dbReference type="PANTHER" id="PTHR43155:SF2">
    <property type="entry name" value="CYCLIC DI-GMP PHOSPHODIESTERASE PA4108"/>
    <property type="match status" value="1"/>
</dbReference>
<dbReference type="InterPro" id="IPR006674">
    <property type="entry name" value="HD_domain"/>
</dbReference>
<dbReference type="SMART" id="SM00471">
    <property type="entry name" value="HDc"/>
    <property type="match status" value="1"/>
</dbReference>
<dbReference type="InterPro" id="IPR003607">
    <property type="entry name" value="HD/PDEase_dom"/>
</dbReference>
<dbReference type="EMBL" id="JAJEQW010000009">
    <property type="protein sequence ID" value="MCC2242456.1"/>
    <property type="molecule type" value="Genomic_DNA"/>
</dbReference>
<dbReference type="Proteomes" id="UP001198893">
    <property type="component" value="Unassembled WGS sequence"/>
</dbReference>
<reference evidence="3" key="1">
    <citation type="submission" date="2021-10" db="EMBL/GenBank/DDBJ databases">
        <title>Anaerobic single-cell dispensing facilitates the cultivation of human gut bacteria.</title>
        <authorList>
            <person name="Afrizal A."/>
        </authorList>
    </citation>
    <scope>NUCLEOTIDE SEQUENCE</scope>
    <source>
        <strain evidence="3">CLA-AA-H204</strain>
    </source>
</reference>
<comment type="caution">
    <text evidence="3">The sequence shown here is derived from an EMBL/GenBank/DDBJ whole genome shotgun (WGS) entry which is preliminary data.</text>
</comment>
<gene>
    <name evidence="3" type="ORF">LKD47_09130</name>
</gene>
<dbReference type="PROSITE" id="PS51831">
    <property type="entry name" value="HD"/>
    <property type="match status" value="1"/>
</dbReference>
<evidence type="ECO:0000259" key="2">
    <source>
        <dbReference type="PROSITE" id="PS51832"/>
    </source>
</evidence>
<proteinExistence type="predicted"/>
<dbReference type="Gene3D" id="1.10.3210.10">
    <property type="entry name" value="Hypothetical protein af1432"/>
    <property type="match status" value="1"/>
</dbReference>
<evidence type="ECO:0000313" key="4">
    <source>
        <dbReference type="Proteomes" id="UP001198893"/>
    </source>
</evidence>
<dbReference type="AlphaFoldDB" id="A0AAW4WI96"/>
<evidence type="ECO:0000259" key="1">
    <source>
        <dbReference type="PROSITE" id="PS51831"/>
    </source>
</evidence>
<dbReference type="RefSeq" id="WP_022243912.1">
    <property type="nucleotide sequence ID" value="NZ_JAJEQW010000009.1"/>
</dbReference>
<organism evidence="3 4">
    <name type="scientific">Roseburia amylophila</name>
    <dbReference type="NCBI Taxonomy" id="2981794"/>
    <lineage>
        <taxon>Bacteria</taxon>
        <taxon>Bacillati</taxon>
        <taxon>Bacillota</taxon>
        <taxon>Clostridia</taxon>
        <taxon>Lachnospirales</taxon>
        <taxon>Lachnospiraceae</taxon>
        <taxon>Roseburia</taxon>
    </lineage>
</organism>